<keyword evidence="5 8" id="KW-0812">Transmembrane</keyword>
<feature type="transmembrane region" description="Helical" evidence="8">
    <location>
        <begin position="241"/>
        <end position="259"/>
    </location>
</feature>
<dbReference type="OrthoDB" id="9807082at2"/>
<evidence type="ECO:0000256" key="2">
    <source>
        <dbReference type="ARBA" id="ARBA00009142"/>
    </source>
</evidence>
<keyword evidence="7 8" id="KW-0472">Membrane</keyword>
<comment type="caution">
    <text evidence="9">The sequence shown here is derived from an EMBL/GenBank/DDBJ whole genome shotgun (WGS) entry which is preliminary data.</text>
</comment>
<keyword evidence="10" id="KW-1185">Reference proteome</keyword>
<evidence type="ECO:0000313" key="10">
    <source>
        <dbReference type="Proteomes" id="UP000214646"/>
    </source>
</evidence>
<comment type="subcellular location">
    <subcellularLocation>
        <location evidence="1 8">Cell membrane</location>
        <topology evidence="1 8">Multi-pass membrane protein</topology>
    </subcellularLocation>
</comment>
<feature type="transmembrane region" description="Helical" evidence="8">
    <location>
        <begin position="191"/>
        <end position="210"/>
    </location>
</feature>
<keyword evidence="3" id="KW-0813">Transport</keyword>
<evidence type="ECO:0000256" key="5">
    <source>
        <dbReference type="ARBA" id="ARBA00022692"/>
    </source>
</evidence>
<dbReference type="PANTHER" id="PTHR30269">
    <property type="entry name" value="TRANSMEMBRANE PROTEIN YFCA"/>
    <property type="match status" value="1"/>
</dbReference>
<feature type="transmembrane region" description="Helical" evidence="8">
    <location>
        <begin position="106"/>
        <end position="124"/>
    </location>
</feature>
<accession>A0A225E243</accession>
<sequence>MPDDIPTYLILGISAFAAGVMNSVAGGGTLLTFPALIAALAPDFGLGAAAVANATSTTALLPGSFAGAIGYRKELAGSRRFLLRMIGPSVIGGALGAWLVVQDEQAFGVLVPWLVLTAAVLFLVQQPLSRWMKTHRPDHEPGPVMVAALIGFQFLVALYGGYFGAGIGILMLAALGFMGAGNIHQMNGIKTCLAATINGASVVVFVAYQLVHWRYAAVMVMTAILGGYFGARIARRVPATLMRWVVIAIAFALAAYYFAKQAAG</sequence>
<gene>
    <name evidence="9" type="ORF">FRUB_03158</name>
</gene>
<name>A0A225E243_9BACT</name>
<organism evidence="9 10">
    <name type="scientific">Fimbriiglobus ruber</name>
    <dbReference type="NCBI Taxonomy" id="1908690"/>
    <lineage>
        <taxon>Bacteria</taxon>
        <taxon>Pseudomonadati</taxon>
        <taxon>Planctomycetota</taxon>
        <taxon>Planctomycetia</taxon>
        <taxon>Gemmatales</taxon>
        <taxon>Gemmataceae</taxon>
        <taxon>Fimbriiglobus</taxon>
    </lineage>
</organism>
<evidence type="ECO:0000313" key="9">
    <source>
        <dbReference type="EMBL" id="OWK43559.1"/>
    </source>
</evidence>
<evidence type="ECO:0000256" key="8">
    <source>
        <dbReference type="RuleBase" id="RU363041"/>
    </source>
</evidence>
<evidence type="ECO:0000256" key="3">
    <source>
        <dbReference type="ARBA" id="ARBA00022448"/>
    </source>
</evidence>
<feature type="transmembrane region" description="Helical" evidence="8">
    <location>
        <begin position="7"/>
        <end position="40"/>
    </location>
</feature>
<evidence type="ECO:0000256" key="7">
    <source>
        <dbReference type="ARBA" id="ARBA00023136"/>
    </source>
</evidence>
<dbReference type="Pfam" id="PF01925">
    <property type="entry name" value="TauE"/>
    <property type="match status" value="1"/>
</dbReference>
<dbReference type="Proteomes" id="UP000214646">
    <property type="component" value="Unassembled WGS sequence"/>
</dbReference>
<dbReference type="GO" id="GO:0005886">
    <property type="term" value="C:plasma membrane"/>
    <property type="evidence" value="ECO:0007669"/>
    <property type="project" value="UniProtKB-SubCell"/>
</dbReference>
<dbReference type="AlphaFoldDB" id="A0A225E243"/>
<evidence type="ECO:0000256" key="6">
    <source>
        <dbReference type="ARBA" id="ARBA00022989"/>
    </source>
</evidence>
<evidence type="ECO:0000256" key="1">
    <source>
        <dbReference type="ARBA" id="ARBA00004651"/>
    </source>
</evidence>
<dbReference type="PANTHER" id="PTHR30269:SF0">
    <property type="entry name" value="MEMBRANE TRANSPORTER PROTEIN YFCA-RELATED"/>
    <property type="match status" value="1"/>
</dbReference>
<reference evidence="10" key="1">
    <citation type="submission" date="2017-06" db="EMBL/GenBank/DDBJ databases">
        <title>Genome analysis of Fimbriiglobus ruber SP5, the first member of the order Planctomycetales with confirmed chitinolytic capability.</title>
        <authorList>
            <person name="Ravin N.V."/>
            <person name="Rakitin A.L."/>
            <person name="Ivanova A.A."/>
            <person name="Beletsky A.V."/>
            <person name="Kulichevskaya I.S."/>
            <person name="Mardanov A.V."/>
            <person name="Dedysh S.N."/>
        </authorList>
    </citation>
    <scope>NUCLEOTIDE SEQUENCE [LARGE SCALE GENOMIC DNA]</scope>
    <source>
        <strain evidence="10">SP5</strain>
    </source>
</reference>
<dbReference type="RefSeq" id="WP_088254380.1">
    <property type="nucleotide sequence ID" value="NZ_NIDE01000004.1"/>
</dbReference>
<feature type="transmembrane region" description="Helical" evidence="8">
    <location>
        <begin position="216"/>
        <end position="234"/>
    </location>
</feature>
<keyword evidence="4 8" id="KW-1003">Cell membrane</keyword>
<feature type="transmembrane region" description="Helical" evidence="8">
    <location>
        <begin position="46"/>
        <end position="69"/>
    </location>
</feature>
<dbReference type="EMBL" id="NIDE01000004">
    <property type="protein sequence ID" value="OWK43559.1"/>
    <property type="molecule type" value="Genomic_DNA"/>
</dbReference>
<dbReference type="InterPro" id="IPR052017">
    <property type="entry name" value="TSUP"/>
</dbReference>
<feature type="transmembrane region" description="Helical" evidence="8">
    <location>
        <begin position="81"/>
        <end position="100"/>
    </location>
</feature>
<comment type="similarity">
    <text evidence="2 8">Belongs to the 4-toluene sulfonate uptake permease (TSUP) (TC 2.A.102) family.</text>
</comment>
<keyword evidence="6 8" id="KW-1133">Transmembrane helix</keyword>
<protein>
    <recommendedName>
        <fullName evidence="8">Probable membrane transporter protein</fullName>
    </recommendedName>
</protein>
<evidence type="ECO:0000256" key="4">
    <source>
        <dbReference type="ARBA" id="ARBA00022475"/>
    </source>
</evidence>
<dbReference type="InterPro" id="IPR002781">
    <property type="entry name" value="TM_pro_TauE-like"/>
</dbReference>
<feature type="transmembrane region" description="Helical" evidence="8">
    <location>
        <begin position="144"/>
        <end position="161"/>
    </location>
</feature>
<proteinExistence type="inferred from homology"/>